<name>A0A6C0BEM0_9ZZZZ</name>
<dbReference type="Pfam" id="PF13391">
    <property type="entry name" value="HNH_2"/>
    <property type="match status" value="1"/>
</dbReference>
<evidence type="ECO:0000259" key="1">
    <source>
        <dbReference type="Pfam" id="PF13391"/>
    </source>
</evidence>
<protein>
    <recommendedName>
        <fullName evidence="1">HNH nuclease domain-containing protein</fullName>
    </recommendedName>
</protein>
<dbReference type="InterPro" id="IPR003615">
    <property type="entry name" value="HNH_nuc"/>
</dbReference>
<feature type="domain" description="HNH nuclease" evidence="1">
    <location>
        <begin position="76"/>
        <end position="125"/>
    </location>
</feature>
<proteinExistence type="predicted"/>
<reference evidence="2" key="1">
    <citation type="journal article" date="2020" name="Nature">
        <title>Giant virus diversity and host interactions through global metagenomics.</title>
        <authorList>
            <person name="Schulz F."/>
            <person name="Roux S."/>
            <person name="Paez-Espino D."/>
            <person name="Jungbluth S."/>
            <person name="Walsh D.A."/>
            <person name="Denef V.J."/>
            <person name="McMahon K.D."/>
            <person name="Konstantinidis K.T."/>
            <person name="Eloe-Fadrosh E.A."/>
            <person name="Kyrpides N.C."/>
            <person name="Woyke T."/>
        </authorList>
    </citation>
    <scope>NUCLEOTIDE SEQUENCE</scope>
    <source>
        <strain evidence="2">GVMAG-M-3300010160-60</strain>
    </source>
</reference>
<dbReference type="EMBL" id="MN739130">
    <property type="protein sequence ID" value="QHS90221.1"/>
    <property type="molecule type" value="Genomic_DNA"/>
</dbReference>
<accession>A0A6C0BEM0</accession>
<organism evidence="2">
    <name type="scientific">viral metagenome</name>
    <dbReference type="NCBI Taxonomy" id="1070528"/>
    <lineage>
        <taxon>unclassified sequences</taxon>
        <taxon>metagenomes</taxon>
        <taxon>organismal metagenomes</taxon>
    </lineage>
</organism>
<sequence length="169" mass="20223">MALKQIRIDIDNLLISRDYKDVYLQLIKKYKPTYVSMLLYDKYGYVYEENDLSSDRSNYQQKFRNDLIKRYKKCIISCNHPDICQASHIIPYSDPCLLNKYDIDNGLLLSNELHTLFDRKDLIINPETLIVKINEKYLIDNNMLNIYNGKKINVELNSKTIEYLKQYYK</sequence>
<evidence type="ECO:0000313" key="2">
    <source>
        <dbReference type="EMBL" id="QHS90221.1"/>
    </source>
</evidence>
<dbReference type="AlphaFoldDB" id="A0A6C0BEM0"/>